<keyword evidence="4" id="KW-0804">Transcription</keyword>
<dbReference type="PANTHER" id="PTHR31845:SF37">
    <property type="entry name" value="TRANSCRIPTION FACTOR DOMAIN-CONTAINING PROTEIN"/>
    <property type="match status" value="1"/>
</dbReference>
<evidence type="ECO:0000256" key="6">
    <source>
        <dbReference type="SAM" id="MobiDB-lite"/>
    </source>
</evidence>
<keyword evidence="9" id="KW-1185">Reference proteome</keyword>
<feature type="domain" description="Zn(2)-C6 fungal-type" evidence="7">
    <location>
        <begin position="26"/>
        <end position="58"/>
    </location>
</feature>
<dbReference type="CDD" id="cd12148">
    <property type="entry name" value="fungal_TF_MHR"/>
    <property type="match status" value="1"/>
</dbReference>
<dbReference type="GO" id="GO:0000976">
    <property type="term" value="F:transcription cis-regulatory region binding"/>
    <property type="evidence" value="ECO:0007669"/>
    <property type="project" value="TreeGrafter"/>
</dbReference>
<evidence type="ECO:0000256" key="2">
    <source>
        <dbReference type="ARBA" id="ARBA00023015"/>
    </source>
</evidence>
<evidence type="ECO:0000313" key="9">
    <source>
        <dbReference type="Proteomes" id="UP001152607"/>
    </source>
</evidence>
<keyword evidence="2" id="KW-0805">Transcription regulation</keyword>
<evidence type="ECO:0000256" key="5">
    <source>
        <dbReference type="ARBA" id="ARBA00023242"/>
    </source>
</evidence>
<dbReference type="InterPro" id="IPR001138">
    <property type="entry name" value="Zn2Cys6_DnaBD"/>
</dbReference>
<dbReference type="GO" id="GO:0005634">
    <property type="term" value="C:nucleus"/>
    <property type="evidence" value="ECO:0007669"/>
    <property type="project" value="UniProtKB-SubCell"/>
</dbReference>
<name>A0A9W4XFD4_9PLEO</name>
<dbReference type="CDD" id="cd22541">
    <property type="entry name" value="SP5_N"/>
    <property type="match status" value="1"/>
</dbReference>
<evidence type="ECO:0000256" key="1">
    <source>
        <dbReference type="ARBA" id="ARBA00004123"/>
    </source>
</evidence>
<dbReference type="OrthoDB" id="5226580at2759"/>
<feature type="region of interest" description="Disordered" evidence="6">
    <location>
        <begin position="261"/>
        <end position="282"/>
    </location>
</feature>
<dbReference type="EMBL" id="CAOQHR010000002">
    <property type="protein sequence ID" value="CAI6297322.1"/>
    <property type="molecule type" value="Genomic_DNA"/>
</dbReference>
<dbReference type="PANTHER" id="PTHR31845">
    <property type="entry name" value="FINGER DOMAIN PROTEIN, PUTATIVE-RELATED"/>
    <property type="match status" value="1"/>
</dbReference>
<comment type="caution">
    <text evidence="8">The sequence shown here is derived from an EMBL/GenBank/DDBJ whole genome shotgun (WGS) entry which is preliminary data.</text>
</comment>
<evidence type="ECO:0000256" key="4">
    <source>
        <dbReference type="ARBA" id="ARBA00023163"/>
    </source>
</evidence>
<dbReference type="GO" id="GO:0008270">
    <property type="term" value="F:zinc ion binding"/>
    <property type="evidence" value="ECO:0007669"/>
    <property type="project" value="InterPro"/>
</dbReference>
<evidence type="ECO:0000256" key="3">
    <source>
        <dbReference type="ARBA" id="ARBA00023125"/>
    </source>
</evidence>
<accession>A0A9W4XFD4</accession>
<dbReference type="PROSITE" id="PS50048">
    <property type="entry name" value="ZN2_CY6_FUNGAL_2"/>
    <property type="match status" value="1"/>
</dbReference>
<dbReference type="InterPro" id="IPR051089">
    <property type="entry name" value="prtT"/>
</dbReference>
<reference evidence="8" key="1">
    <citation type="submission" date="2023-01" db="EMBL/GenBank/DDBJ databases">
        <authorList>
            <person name="Van Ghelder C."/>
            <person name="Rancurel C."/>
        </authorList>
    </citation>
    <scope>NUCLEOTIDE SEQUENCE</scope>
    <source>
        <strain evidence="8">CNCM I-4278</strain>
    </source>
</reference>
<comment type="subcellular location">
    <subcellularLocation>
        <location evidence="1">Nucleus</location>
    </subcellularLocation>
</comment>
<feature type="region of interest" description="Disordered" evidence="6">
    <location>
        <begin position="539"/>
        <end position="586"/>
    </location>
</feature>
<dbReference type="Gene3D" id="4.10.240.10">
    <property type="entry name" value="Zn(2)-C6 fungal-type DNA-binding domain"/>
    <property type="match status" value="1"/>
</dbReference>
<proteinExistence type="predicted"/>
<dbReference type="InterPro" id="IPR036864">
    <property type="entry name" value="Zn2-C6_fun-type_DNA-bd_sf"/>
</dbReference>
<evidence type="ECO:0000259" key="7">
    <source>
        <dbReference type="PROSITE" id="PS50048"/>
    </source>
</evidence>
<evidence type="ECO:0000313" key="8">
    <source>
        <dbReference type="EMBL" id="CAI6297322.1"/>
    </source>
</evidence>
<protein>
    <recommendedName>
        <fullName evidence="7">Zn(2)-C6 fungal-type domain-containing protein</fullName>
    </recommendedName>
</protein>
<feature type="compositionally biased region" description="Low complexity" evidence="6">
    <location>
        <begin position="567"/>
        <end position="578"/>
    </location>
</feature>
<dbReference type="Proteomes" id="UP001152607">
    <property type="component" value="Unassembled WGS sequence"/>
</dbReference>
<organism evidence="8 9">
    <name type="scientific">Periconia digitata</name>
    <dbReference type="NCBI Taxonomy" id="1303443"/>
    <lineage>
        <taxon>Eukaryota</taxon>
        <taxon>Fungi</taxon>
        <taxon>Dikarya</taxon>
        <taxon>Ascomycota</taxon>
        <taxon>Pezizomycotina</taxon>
        <taxon>Dothideomycetes</taxon>
        <taxon>Pleosporomycetidae</taxon>
        <taxon>Pleosporales</taxon>
        <taxon>Massarineae</taxon>
        <taxon>Periconiaceae</taxon>
        <taxon>Periconia</taxon>
    </lineage>
</organism>
<keyword evidence="3" id="KW-0238">DNA-binding</keyword>
<keyword evidence="5" id="KW-0539">Nucleus</keyword>
<gene>
    <name evidence="8" type="ORF">PDIGIT_LOCUS2700</name>
</gene>
<dbReference type="AlphaFoldDB" id="A0A9W4XFD4"/>
<feature type="compositionally biased region" description="Polar residues" evidence="6">
    <location>
        <begin position="539"/>
        <end position="566"/>
    </location>
</feature>
<dbReference type="SUPFAM" id="SSF57701">
    <property type="entry name" value="Zn2/Cys6 DNA-binding domain"/>
    <property type="match status" value="1"/>
</dbReference>
<dbReference type="CDD" id="cd00067">
    <property type="entry name" value="GAL4"/>
    <property type="match status" value="1"/>
</dbReference>
<sequence length="672" mass="76027">MSDNVSDDGGRDRTSSSPGEVLYAKTCQTCFSLKIRCDRTQRKDKCDRCARLGKTCTLRPARRRDNSAKRDSRIQALEAQVQNLLRLQDPTHNAQQPLPTVSEVAPMPIAPATEPATSIDINESREEDVVDEGILTIERADVLVELYKSEMMAHFPFVILAPQETAQTLRHKPMLFLAIVLVASYNDLTAQEILGERFKQMLVDKVLYGGDTYLELWYLQGLMVVVAWGHYHGQTTFTTQYLQMAVSVAVDMRLDRKPLQRKRVSHNDKRDPLLKGAPGTQTWGPEEQRAAAGLFYLASSVSKLLDKLNVFPCSPTIEEGCMSLGRTGEYRTDRDLYHIIRLQRIIEGIEKISRESNTDAEAHDAYLRVRSELEEFRIYLSHDITDNNCLIMQFHIAKIFLYQVAFFERNLQQSPLLNLSMLSEGLESSRSFLDIYLMMPPKAEMVLTLTEWVQLSFGVTQAAKFAIVAKSPNVERQTRELRKNLNIEHLFRHLRLRIGGLIGRGGTGEIAKDVFVRWDTRLSKIQIWYQQLNKATQYHETSSPPSISLHPSTSATPPSHQQPSYTSSIASASPQPSAEVPLLPTYSHQQPHPYPMQLIGEQFPDPSTNIPVMPSDPYSYSTAPALTFPEFMSAPGWDALFSVPMEDVSWMTDGSSPGDLRWESQYDSTSNF</sequence>
<dbReference type="GO" id="GO:0000981">
    <property type="term" value="F:DNA-binding transcription factor activity, RNA polymerase II-specific"/>
    <property type="evidence" value="ECO:0007669"/>
    <property type="project" value="InterPro"/>
</dbReference>